<dbReference type="Pfam" id="PF00512">
    <property type="entry name" value="HisKA"/>
    <property type="match status" value="1"/>
</dbReference>
<dbReference type="Proteomes" id="UP000739538">
    <property type="component" value="Unassembled WGS sequence"/>
</dbReference>
<dbReference type="InterPro" id="IPR036097">
    <property type="entry name" value="HisK_dim/P_sf"/>
</dbReference>
<dbReference type="PROSITE" id="PS50109">
    <property type="entry name" value="HIS_KIN"/>
    <property type="match status" value="1"/>
</dbReference>
<dbReference type="SUPFAM" id="SSF158472">
    <property type="entry name" value="HAMP domain-like"/>
    <property type="match status" value="1"/>
</dbReference>
<keyword evidence="8 14" id="KW-0418">Kinase</keyword>
<keyword evidence="11" id="KW-1133">Transmembrane helix</keyword>
<dbReference type="PANTHER" id="PTHR44936">
    <property type="entry name" value="SENSOR PROTEIN CREC"/>
    <property type="match status" value="1"/>
</dbReference>
<dbReference type="CDD" id="cd00075">
    <property type="entry name" value="HATPase"/>
    <property type="match status" value="1"/>
</dbReference>
<sequence>MTLKVRLTVMMVVILGAVLVLQYLLLERDRRETMSRLAELGSGLDRTTALFVDELHDLSLRPREEDLSQILHRISGDDAFSRDAQVTVFVWADSTSPGSEGGDGRIESMRLEWIQSIDESVLVGPPDGLPLPPRPFRTSGRDSIVVEAYSGEEHRVIVRSTFETDSFQCANVESLLVELDRDRESGGSSRPMDAGSAAGGKRSKMLVHAGASFAGRVDGSNGNDVVVNLPLLGADSDSFLAVQVRYPLDAIQAELENQRKRGLLWLGTVLGVGVLGAFLVAGQFTRPIRALQASFRKVEEGDLSVHVEPRRGDEIGRLTGSFNEMVDRLRESREVESRLGEAERLASVGRLAAGVAHEIRNPLNAIQLTALQMRDVALRGADDSSATEAQLERYYQLVSNEVKRLERLVSAFLDLAREETLSRIEIDGAASLEASIDLFRREAAQRSVSIAFASPGEVRLLADPTRLPAVWNNLLSNALAASPERGTIRVEARVEGRVEQHADRGADQRADHGVEQRAEAGVEQHVERGVESRPSASEHAGAPTFVVVVRDEGPGISREDRARIWEPFYSGREAGTGLGLSIVRAVIERHGGTVNVLDSDPGAAFEVRLPAEGESDRSPSAGGARA</sequence>
<dbReference type="GO" id="GO:0005524">
    <property type="term" value="F:ATP binding"/>
    <property type="evidence" value="ECO:0007669"/>
    <property type="project" value="UniProtKB-KW"/>
</dbReference>
<feature type="domain" description="HAMP" evidence="13">
    <location>
        <begin position="282"/>
        <end position="334"/>
    </location>
</feature>
<dbReference type="AlphaFoldDB" id="A0A956N8V5"/>
<dbReference type="PROSITE" id="PS50885">
    <property type="entry name" value="HAMP"/>
    <property type="match status" value="1"/>
</dbReference>
<protein>
    <recommendedName>
        <fullName evidence="3">histidine kinase</fullName>
        <ecNumber evidence="3">2.7.13.3</ecNumber>
    </recommendedName>
</protein>
<proteinExistence type="predicted"/>
<evidence type="ECO:0000256" key="7">
    <source>
        <dbReference type="ARBA" id="ARBA00022741"/>
    </source>
</evidence>
<evidence type="ECO:0000256" key="10">
    <source>
        <dbReference type="SAM" id="MobiDB-lite"/>
    </source>
</evidence>
<dbReference type="SUPFAM" id="SSF47384">
    <property type="entry name" value="Homodimeric domain of signal transducing histidine kinase"/>
    <property type="match status" value="1"/>
</dbReference>
<dbReference type="InterPro" id="IPR003661">
    <property type="entry name" value="HisK_dim/P_dom"/>
</dbReference>
<dbReference type="SMART" id="SM00388">
    <property type="entry name" value="HisKA"/>
    <property type="match status" value="1"/>
</dbReference>
<reference evidence="14" key="2">
    <citation type="journal article" date="2021" name="Microbiome">
        <title>Successional dynamics and alternative stable states in a saline activated sludge microbial community over 9 years.</title>
        <authorList>
            <person name="Wang Y."/>
            <person name="Ye J."/>
            <person name="Ju F."/>
            <person name="Liu L."/>
            <person name="Boyd J.A."/>
            <person name="Deng Y."/>
            <person name="Parks D.H."/>
            <person name="Jiang X."/>
            <person name="Yin X."/>
            <person name="Woodcroft B.J."/>
            <person name="Tyson G.W."/>
            <person name="Hugenholtz P."/>
            <person name="Polz M.F."/>
            <person name="Zhang T."/>
        </authorList>
    </citation>
    <scope>NUCLEOTIDE SEQUENCE</scope>
    <source>
        <strain evidence="14">HKST-UBA02</strain>
    </source>
</reference>
<dbReference type="Pfam" id="PF00672">
    <property type="entry name" value="HAMP"/>
    <property type="match status" value="1"/>
</dbReference>
<dbReference type="InterPro" id="IPR004358">
    <property type="entry name" value="Sig_transdc_His_kin-like_C"/>
</dbReference>
<accession>A0A956N8V5</accession>
<dbReference type="PANTHER" id="PTHR44936:SF10">
    <property type="entry name" value="SENSOR PROTEIN RSTB"/>
    <property type="match status" value="1"/>
</dbReference>
<evidence type="ECO:0000256" key="6">
    <source>
        <dbReference type="ARBA" id="ARBA00022679"/>
    </source>
</evidence>
<keyword evidence="11" id="KW-0472">Membrane</keyword>
<dbReference type="SMART" id="SM00304">
    <property type="entry name" value="HAMP"/>
    <property type="match status" value="1"/>
</dbReference>
<reference evidence="14" key="1">
    <citation type="submission" date="2020-04" db="EMBL/GenBank/DDBJ databases">
        <authorList>
            <person name="Zhang T."/>
        </authorList>
    </citation>
    <scope>NUCLEOTIDE SEQUENCE</scope>
    <source>
        <strain evidence="14">HKST-UBA02</strain>
    </source>
</reference>
<evidence type="ECO:0000313" key="14">
    <source>
        <dbReference type="EMBL" id="MCA9754742.1"/>
    </source>
</evidence>
<comment type="subcellular location">
    <subcellularLocation>
        <location evidence="2">Cell membrane</location>
        <topology evidence="2">Multi-pass membrane protein</topology>
    </subcellularLocation>
</comment>
<dbReference type="Gene3D" id="1.10.287.130">
    <property type="match status" value="1"/>
</dbReference>
<feature type="transmembrane region" description="Helical" evidence="11">
    <location>
        <begin position="263"/>
        <end position="284"/>
    </location>
</feature>
<dbReference type="InterPro" id="IPR036890">
    <property type="entry name" value="HATPase_C_sf"/>
</dbReference>
<evidence type="ECO:0000256" key="9">
    <source>
        <dbReference type="ARBA" id="ARBA00022840"/>
    </source>
</evidence>
<evidence type="ECO:0000256" key="1">
    <source>
        <dbReference type="ARBA" id="ARBA00000085"/>
    </source>
</evidence>
<evidence type="ECO:0000256" key="4">
    <source>
        <dbReference type="ARBA" id="ARBA00022475"/>
    </source>
</evidence>
<dbReference type="EMBL" id="JAGQHS010000008">
    <property type="protein sequence ID" value="MCA9754742.1"/>
    <property type="molecule type" value="Genomic_DNA"/>
</dbReference>
<keyword evidence="9" id="KW-0067">ATP-binding</keyword>
<dbReference type="GO" id="GO:0005886">
    <property type="term" value="C:plasma membrane"/>
    <property type="evidence" value="ECO:0007669"/>
    <property type="project" value="UniProtKB-SubCell"/>
</dbReference>
<evidence type="ECO:0000256" key="11">
    <source>
        <dbReference type="SAM" id="Phobius"/>
    </source>
</evidence>
<dbReference type="CDD" id="cd00082">
    <property type="entry name" value="HisKA"/>
    <property type="match status" value="1"/>
</dbReference>
<dbReference type="SUPFAM" id="SSF55874">
    <property type="entry name" value="ATPase domain of HSP90 chaperone/DNA topoisomerase II/histidine kinase"/>
    <property type="match status" value="1"/>
</dbReference>
<dbReference type="InterPro" id="IPR003660">
    <property type="entry name" value="HAMP_dom"/>
</dbReference>
<keyword evidence="7" id="KW-0547">Nucleotide-binding</keyword>
<evidence type="ECO:0000313" key="15">
    <source>
        <dbReference type="Proteomes" id="UP000739538"/>
    </source>
</evidence>
<evidence type="ECO:0000256" key="8">
    <source>
        <dbReference type="ARBA" id="ARBA00022777"/>
    </source>
</evidence>
<gene>
    <name evidence="14" type="ORF">KDA27_02995</name>
</gene>
<keyword evidence="11" id="KW-0812">Transmembrane</keyword>
<evidence type="ECO:0000259" key="12">
    <source>
        <dbReference type="PROSITE" id="PS50109"/>
    </source>
</evidence>
<dbReference type="InterPro" id="IPR005467">
    <property type="entry name" value="His_kinase_dom"/>
</dbReference>
<keyword evidence="5" id="KW-0597">Phosphoprotein</keyword>
<dbReference type="SMART" id="SM00387">
    <property type="entry name" value="HATPase_c"/>
    <property type="match status" value="1"/>
</dbReference>
<keyword evidence="4" id="KW-1003">Cell membrane</keyword>
<feature type="region of interest" description="Disordered" evidence="10">
    <location>
        <begin position="181"/>
        <end position="201"/>
    </location>
</feature>
<feature type="transmembrane region" description="Helical" evidence="11">
    <location>
        <begin position="6"/>
        <end position="26"/>
    </location>
</feature>
<feature type="compositionally biased region" description="Basic and acidic residues" evidence="10">
    <location>
        <begin position="498"/>
        <end position="531"/>
    </location>
</feature>
<dbReference type="Pfam" id="PF02518">
    <property type="entry name" value="HATPase_c"/>
    <property type="match status" value="1"/>
</dbReference>
<comment type="caution">
    <text evidence="14">The sequence shown here is derived from an EMBL/GenBank/DDBJ whole genome shotgun (WGS) entry which is preliminary data.</text>
</comment>
<dbReference type="CDD" id="cd06225">
    <property type="entry name" value="HAMP"/>
    <property type="match status" value="1"/>
</dbReference>
<dbReference type="Gene3D" id="3.30.565.10">
    <property type="entry name" value="Histidine kinase-like ATPase, C-terminal domain"/>
    <property type="match status" value="1"/>
</dbReference>
<evidence type="ECO:0000256" key="2">
    <source>
        <dbReference type="ARBA" id="ARBA00004651"/>
    </source>
</evidence>
<dbReference type="GO" id="GO:0000155">
    <property type="term" value="F:phosphorelay sensor kinase activity"/>
    <property type="evidence" value="ECO:0007669"/>
    <property type="project" value="InterPro"/>
</dbReference>
<comment type="catalytic activity">
    <reaction evidence="1">
        <text>ATP + protein L-histidine = ADP + protein N-phospho-L-histidine.</text>
        <dbReference type="EC" id="2.7.13.3"/>
    </reaction>
</comment>
<dbReference type="InterPro" id="IPR050980">
    <property type="entry name" value="2C_sensor_his_kinase"/>
</dbReference>
<feature type="domain" description="Histidine kinase" evidence="12">
    <location>
        <begin position="354"/>
        <end position="613"/>
    </location>
</feature>
<keyword evidence="6" id="KW-0808">Transferase</keyword>
<evidence type="ECO:0000256" key="5">
    <source>
        <dbReference type="ARBA" id="ARBA00022553"/>
    </source>
</evidence>
<dbReference type="EC" id="2.7.13.3" evidence="3"/>
<evidence type="ECO:0000256" key="3">
    <source>
        <dbReference type="ARBA" id="ARBA00012438"/>
    </source>
</evidence>
<dbReference type="PRINTS" id="PR00344">
    <property type="entry name" value="BCTRLSENSOR"/>
</dbReference>
<evidence type="ECO:0000259" key="13">
    <source>
        <dbReference type="PROSITE" id="PS50885"/>
    </source>
</evidence>
<feature type="region of interest" description="Disordered" evidence="10">
    <location>
        <begin position="498"/>
        <end position="543"/>
    </location>
</feature>
<dbReference type="InterPro" id="IPR003594">
    <property type="entry name" value="HATPase_dom"/>
</dbReference>
<name>A0A956N8V5_UNCEI</name>
<dbReference type="Gene3D" id="6.10.340.10">
    <property type="match status" value="1"/>
</dbReference>
<organism evidence="14 15">
    <name type="scientific">Eiseniibacteriota bacterium</name>
    <dbReference type="NCBI Taxonomy" id="2212470"/>
    <lineage>
        <taxon>Bacteria</taxon>
        <taxon>Candidatus Eiseniibacteriota</taxon>
    </lineage>
</organism>